<protein>
    <submittedName>
        <fullName evidence="1">Uncharacterized protein</fullName>
    </submittedName>
</protein>
<dbReference type="EMBL" id="AFBM01000031">
    <property type="protein sequence ID" value="EGF49792.1"/>
    <property type="molecule type" value="Genomic_DNA"/>
</dbReference>
<evidence type="ECO:0000313" key="1">
    <source>
        <dbReference type="EMBL" id="EGF49792.1"/>
    </source>
</evidence>
<accession>A0ABN0CKQ6</accession>
<reference evidence="1 2" key="1">
    <citation type="submission" date="2011-02" db="EMBL/GenBank/DDBJ databases">
        <authorList>
            <person name="Weinstock G."/>
            <person name="Sodergren E."/>
            <person name="Clifton S."/>
            <person name="Fulton L."/>
            <person name="Fulton B."/>
            <person name="Courtney L."/>
            <person name="Fronick C."/>
            <person name="Harrison M."/>
            <person name="Strong C."/>
            <person name="Farmer C."/>
            <person name="Delahaunty K."/>
            <person name="Markovic C."/>
            <person name="Hall O."/>
            <person name="Minx P."/>
            <person name="Tomlinson C."/>
            <person name="Mitreva M."/>
            <person name="Hou S."/>
            <person name="Chen J."/>
            <person name="Wollam A."/>
            <person name="Pepin K.H."/>
            <person name="Johnson M."/>
            <person name="Bhonagiri V."/>
            <person name="Zhang X."/>
            <person name="Suruliraj S."/>
            <person name="Warren W."/>
            <person name="Chinwalla A."/>
            <person name="Mardis E.R."/>
            <person name="Wilson R.K."/>
        </authorList>
    </citation>
    <scope>NUCLEOTIDE SEQUENCE [LARGE SCALE GENOMIC DNA]</scope>
    <source>
        <strain evidence="1 2">YIT 12056</strain>
    </source>
</reference>
<organism evidence="1 2">
    <name type="scientific">Bacteroides clarus YIT 12056</name>
    <dbReference type="NCBI Taxonomy" id="762984"/>
    <lineage>
        <taxon>Bacteria</taxon>
        <taxon>Pseudomonadati</taxon>
        <taxon>Bacteroidota</taxon>
        <taxon>Bacteroidia</taxon>
        <taxon>Bacteroidales</taxon>
        <taxon>Bacteroidaceae</taxon>
        <taxon>Bacteroides</taxon>
    </lineage>
</organism>
<proteinExistence type="predicted"/>
<gene>
    <name evidence="1" type="ORF">HMPREF9445_03165</name>
</gene>
<sequence>MFYFVLRDDLFYPAGRMFSSRERNISVLRNEYLYAAEQTHFFVKMDKQNKYYILFLPNKTRFRVQKVQRFTMTLF</sequence>
<comment type="caution">
    <text evidence="1">The sequence shown here is derived from an EMBL/GenBank/DDBJ whole genome shotgun (WGS) entry which is preliminary data.</text>
</comment>
<dbReference type="Proteomes" id="UP000010321">
    <property type="component" value="Unassembled WGS sequence"/>
</dbReference>
<evidence type="ECO:0000313" key="2">
    <source>
        <dbReference type="Proteomes" id="UP000010321"/>
    </source>
</evidence>
<name>A0ABN0CKQ6_9BACE</name>
<keyword evidence="2" id="KW-1185">Reference proteome</keyword>